<evidence type="ECO:0000259" key="7">
    <source>
        <dbReference type="Pfam" id="PF02770"/>
    </source>
</evidence>
<comment type="caution">
    <text evidence="9">The sequence shown here is derived from an EMBL/GenBank/DDBJ whole genome shotgun (WGS) entry which is preliminary data.</text>
</comment>
<dbReference type="InterPro" id="IPR009075">
    <property type="entry name" value="AcylCo_DH/oxidase_C"/>
</dbReference>
<dbReference type="InterPro" id="IPR046373">
    <property type="entry name" value="Acyl-CoA_Oxase/DH_mid-dom_sf"/>
</dbReference>
<dbReference type="RefSeq" id="WP_119771569.1">
    <property type="nucleotide sequence ID" value="NZ_QYUO01000003.1"/>
</dbReference>
<dbReference type="Gene3D" id="1.10.540.10">
    <property type="entry name" value="Acyl-CoA dehydrogenase/oxidase, N-terminal domain"/>
    <property type="match status" value="2"/>
</dbReference>
<feature type="domain" description="Acyl-CoA dehydrogenase/oxidase C-terminal" evidence="6">
    <location>
        <begin position="202"/>
        <end position="335"/>
    </location>
</feature>
<evidence type="ECO:0000256" key="4">
    <source>
        <dbReference type="ARBA" id="ARBA00022827"/>
    </source>
</evidence>
<keyword evidence="3" id="KW-0285">Flavoprotein</keyword>
<dbReference type="InterPro" id="IPR013786">
    <property type="entry name" value="AcylCoA_DH/ox_N"/>
</dbReference>
<dbReference type="Proteomes" id="UP000265955">
    <property type="component" value="Unassembled WGS sequence"/>
</dbReference>
<keyword evidence="10" id="KW-1185">Reference proteome</keyword>
<dbReference type="AlphaFoldDB" id="A0A3A3FE74"/>
<feature type="domain" description="Acyl-CoA oxidase/dehydrogenase middle" evidence="7">
    <location>
        <begin position="473"/>
        <end position="552"/>
    </location>
</feature>
<feature type="domain" description="Acyl-CoA dehydrogenase/oxidase N-terminal" evidence="8">
    <location>
        <begin position="6"/>
        <end position="113"/>
    </location>
</feature>
<dbReference type="GO" id="GO:0016627">
    <property type="term" value="F:oxidoreductase activity, acting on the CH-CH group of donors"/>
    <property type="evidence" value="ECO:0007669"/>
    <property type="project" value="InterPro"/>
</dbReference>
<feature type="domain" description="Acyl-CoA dehydrogenase/oxidase N-terminal" evidence="8">
    <location>
        <begin position="359"/>
        <end position="469"/>
    </location>
</feature>
<dbReference type="InterPro" id="IPR006091">
    <property type="entry name" value="Acyl-CoA_Oxase/DH_mid-dom"/>
</dbReference>
<dbReference type="Pfam" id="PF00441">
    <property type="entry name" value="Acyl-CoA_dh_1"/>
    <property type="match status" value="2"/>
</dbReference>
<evidence type="ECO:0000256" key="1">
    <source>
        <dbReference type="ARBA" id="ARBA00001974"/>
    </source>
</evidence>
<evidence type="ECO:0000259" key="6">
    <source>
        <dbReference type="Pfam" id="PF00441"/>
    </source>
</evidence>
<dbReference type="GO" id="GO:0005886">
    <property type="term" value="C:plasma membrane"/>
    <property type="evidence" value="ECO:0007669"/>
    <property type="project" value="TreeGrafter"/>
</dbReference>
<evidence type="ECO:0000256" key="3">
    <source>
        <dbReference type="ARBA" id="ARBA00022630"/>
    </source>
</evidence>
<dbReference type="Pfam" id="PF02770">
    <property type="entry name" value="Acyl-CoA_dh_M"/>
    <property type="match status" value="1"/>
</dbReference>
<keyword evidence="5" id="KW-0560">Oxidoreductase</keyword>
<dbReference type="Gene3D" id="2.40.110.10">
    <property type="entry name" value="Butyryl-CoA Dehydrogenase, subunit A, domain 2"/>
    <property type="match status" value="1"/>
</dbReference>
<protein>
    <submittedName>
        <fullName evidence="9">Acyl-CoA dehydrogenase</fullName>
    </submittedName>
</protein>
<name>A0A3A3FE74_9BURK</name>
<gene>
    <name evidence="9" type="ORF">D3871_23530</name>
</gene>
<dbReference type="SUPFAM" id="SSF47203">
    <property type="entry name" value="Acyl-CoA dehydrogenase C-terminal domain-like"/>
    <property type="match status" value="2"/>
</dbReference>
<organism evidence="9 10">
    <name type="scientific">Noviherbaspirillum saxi</name>
    <dbReference type="NCBI Taxonomy" id="2320863"/>
    <lineage>
        <taxon>Bacteria</taxon>
        <taxon>Pseudomonadati</taxon>
        <taxon>Pseudomonadota</taxon>
        <taxon>Betaproteobacteria</taxon>
        <taxon>Burkholderiales</taxon>
        <taxon>Oxalobacteraceae</taxon>
        <taxon>Noviherbaspirillum</taxon>
    </lineage>
</organism>
<keyword evidence="4" id="KW-0274">FAD</keyword>
<evidence type="ECO:0000259" key="8">
    <source>
        <dbReference type="Pfam" id="PF02771"/>
    </source>
</evidence>
<proteinExistence type="inferred from homology"/>
<dbReference type="OrthoDB" id="9770681at2"/>
<comment type="cofactor">
    <cofactor evidence="1">
        <name>FAD</name>
        <dbReference type="ChEBI" id="CHEBI:57692"/>
    </cofactor>
</comment>
<feature type="domain" description="Acyl-CoA dehydrogenase/oxidase C-terminal" evidence="6">
    <location>
        <begin position="601"/>
        <end position="728"/>
    </location>
</feature>
<evidence type="ECO:0000256" key="2">
    <source>
        <dbReference type="ARBA" id="ARBA00009347"/>
    </source>
</evidence>
<comment type="similarity">
    <text evidence="2">Belongs to the acyl-CoA dehydrogenase family.</text>
</comment>
<dbReference type="SUPFAM" id="SSF56645">
    <property type="entry name" value="Acyl-CoA dehydrogenase NM domain-like"/>
    <property type="match status" value="2"/>
</dbReference>
<dbReference type="PANTHER" id="PTHR43292">
    <property type="entry name" value="ACYL-COA DEHYDROGENASE"/>
    <property type="match status" value="1"/>
</dbReference>
<dbReference type="GO" id="GO:0050660">
    <property type="term" value="F:flavin adenine dinucleotide binding"/>
    <property type="evidence" value="ECO:0007669"/>
    <property type="project" value="InterPro"/>
</dbReference>
<evidence type="ECO:0000313" key="9">
    <source>
        <dbReference type="EMBL" id="RJF91671.1"/>
    </source>
</evidence>
<evidence type="ECO:0000313" key="10">
    <source>
        <dbReference type="Proteomes" id="UP000265955"/>
    </source>
</evidence>
<sequence length="737" mass="80137">MNLELTEEQQMLRESVAKLLQTESNPARVRAAEATGFDPELWQQLLDMGITAMRVPESSGGGGMSLFDAVLVAEQAGKHLASVPLAEALPVSRLLAQLDGQAAARYLADLLEGEVVVLHPRELQDAEHEALLTAASAVIALHGDEIVALRNIPSSPQSNLGADASSLLIACGDGAAVDKQIVAKGPAARAAFLAAVEEWKLLKAAMLVGLSDQALQMAAAYSRERKQFGRAIGSFQGIAHPLADALTEVEGARLLVWHAVWAIANADREAAANISMAWWWATQASGNAVARALHAFGGYGVSLEYDIQLYYRRGKAWALLAGDPQQELYVVADRLWNGEADVPLPDAGDVSVRFGCGRDAEAFGEEVRRYFMQHLTAELKAHAHHSVAGYHPEFHRKLADAGLLFPHWPKEYGGRGKTPFDMAALGEVFEEFNWQRITGPITNQVAQIVMRFAMEEVKAEVLPRFAAGESLACLGFTEPSSGSDVFAAQTRAERDNDEWVIDGQKIFTTAANLADYLFLLARTDPDAAKHAGLTLFLVPMNLPGIEVQAVHTVQDERTNIVYLSHVRVHDRYRIGEVNGGTAVMAATLELEHGGDQYRISFSSMYRHAVRWAATTMRGGQPLLQQADVRRRLARVAVHTTIAKDLCYRCIWATANATPGRAAYGPMSKLFSTEYYLADAMDLMDLAAPTSLFAGKDGLGHVEIGYRQSIGMTIYGGTSEVHRSIIAEQGLGMPKSRT</sequence>
<accession>A0A3A3FE74</accession>
<dbReference type="InterPro" id="IPR052161">
    <property type="entry name" value="Mycobact_Acyl-CoA_DH"/>
</dbReference>
<reference evidence="10" key="1">
    <citation type="submission" date="2018-09" db="EMBL/GenBank/DDBJ databases">
        <authorList>
            <person name="Zhu H."/>
        </authorList>
    </citation>
    <scope>NUCLEOTIDE SEQUENCE [LARGE SCALE GENOMIC DNA]</scope>
    <source>
        <strain evidence="10">K1R23-30</strain>
    </source>
</reference>
<dbReference type="InterPro" id="IPR037069">
    <property type="entry name" value="AcylCoA_DH/ox_N_sf"/>
</dbReference>
<dbReference type="InterPro" id="IPR009100">
    <property type="entry name" value="AcylCoA_DH/oxidase_NM_dom_sf"/>
</dbReference>
<dbReference type="PANTHER" id="PTHR43292:SF4">
    <property type="entry name" value="ACYL-COA DEHYDROGENASE FADE34"/>
    <property type="match status" value="1"/>
</dbReference>
<evidence type="ECO:0000256" key="5">
    <source>
        <dbReference type="ARBA" id="ARBA00023002"/>
    </source>
</evidence>
<dbReference type="Gene3D" id="1.20.140.10">
    <property type="entry name" value="Butyryl-CoA Dehydrogenase, subunit A, domain 3"/>
    <property type="match status" value="2"/>
</dbReference>
<dbReference type="EMBL" id="QYUO01000003">
    <property type="protein sequence ID" value="RJF91671.1"/>
    <property type="molecule type" value="Genomic_DNA"/>
</dbReference>
<dbReference type="Pfam" id="PF02771">
    <property type="entry name" value="Acyl-CoA_dh_N"/>
    <property type="match status" value="2"/>
</dbReference>
<dbReference type="InterPro" id="IPR036250">
    <property type="entry name" value="AcylCo_DH-like_C"/>
</dbReference>